<dbReference type="RefSeq" id="XP_008787595.1">
    <property type="nucleotide sequence ID" value="XM_008789373.4"/>
</dbReference>
<name>A0A8B7BXT5_PHODC</name>
<dbReference type="InterPro" id="IPR040414">
    <property type="entry name" value="CID1/CID2"/>
</dbReference>
<gene>
    <name evidence="2" type="primary">LOC103705601</name>
</gene>
<dbReference type="KEGG" id="pda:103705601"/>
<proteinExistence type="predicted"/>
<dbReference type="OrthoDB" id="628205at2759"/>
<protein>
    <submittedName>
        <fullName evidence="2">Protein EARLY RESPONSIVE TO DEHYDRATION 15</fullName>
    </submittedName>
</protein>
<evidence type="ECO:0000313" key="2">
    <source>
        <dbReference type="RefSeq" id="XP_008787595.1"/>
    </source>
</evidence>
<reference evidence="2" key="1">
    <citation type="submission" date="2025-08" db="UniProtKB">
        <authorList>
            <consortium name="RefSeq"/>
        </authorList>
    </citation>
    <scope>IDENTIFICATION</scope>
    <source>
        <tissue evidence="2">Young leaves</tissue>
    </source>
</reference>
<dbReference type="Proteomes" id="UP000228380">
    <property type="component" value="Unplaced"/>
</dbReference>
<organism evidence="1 2">
    <name type="scientific">Phoenix dactylifera</name>
    <name type="common">Date palm</name>
    <dbReference type="NCBI Taxonomy" id="42345"/>
    <lineage>
        <taxon>Eukaryota</taxon>
        <taxon>Viridiplantae</taxon>
        <taxon>Streptophyta</taxon>
        <taxon>Embryophyta</taxon>
        <taxon>Tracheophyta</taxon>
        <taxon>Spermatophyta</taxon>
        <taxon>Magnoliopsida</taxon>
        <taxon>Liliopsida</taxon>
        <taxon>Arecaceae</taxon>
        <taxon>Coryphoideae</taxon>
        <taxon>Phoeniceae</taxon>
        <taxon>Phoenix</taxon>
    </lineage>
</organism>
<keyword evidence="1" id="KW-1185">Reference proteome</keyword>
<dbReference type="PANTHER" id="PTHR33790:SF10">
    <property type="entry name" value="PROTEIN EARLY RESPONSIVE TO DEHYDRATION 15"/>
    <property type="match status" value="1"/>
</dbReference>
<dbReference type="GeneID" id="103705601"/>
<sequence length="173" mass="19422">MSTMAVSSGAAARSALNPNAPLYIPTAFQLVEDFSPEWWELVKTTTWFRDHWLQQHQEQETFDGDDEEDVANLLPDSFDLGLMDELSILEAEFEAAAYYQTVGAEELVSDIQKKEKLKPGLESDAETVIRSLNLKSPKNGGVRPVVEPAMYREKALQCVSPKCSPCRIIHQPH</sequence>
<accession>A0A8B7BXT5</accession>
<dbReference type="PANTHER" id="PTHR33790">
    <property type="entry name" value="OS05G0344200 PROTEIN"/>
    <property type="match status" value="1"/>
</dbReference>
<dbReference type="AlphaFoldDB" id="A0A8B7BXT5"/>
<evidence type="ECO:0000313" key="1">
    <source>
        <dbReference type="Proteomes" id="UP000228380"/>
    </source>
</evidence>